<dbReference type="SUPFAM" id="SSF46785">
    <property type="entry name" value="Winged helix' DNA-binding domain"/>
    <property type="match status" value="1"/>
</dbReference>
<evidence type="ECO:0000256" key="3">
    <source>
        <dbReference type="ARBA" id="ARBA00023163"/>
    </source>
</evidence>
<evidence type="ECO:0000313" key="7">
    <source>
        <dbReference type="Proteomes" id="UP000076268"/>
    </source>
</evidence>
<dbReference type="CDD" id="cd07377">
    <property type="entry name" value="WHTH_GntR"/>
    <property type="match status" value="1"/>
</dbReference>
<protein>
    <recommendedName>
        <fullName evidence="5">HTH gntR-type domain-containing protein</fullName>
    </recommendedName>
</protein>
<organism evidence="6 7">
    <name type="scientific">Anaerosporomusa subterranea</name>
    <dbReference type="NCBI Taxonomy" id="1794912"/>
    <lineage>
        <taxon>Bacteria</taxon>
        <taxon>Bacillati</taxon>
        <taxon>Bacillota</taxon>
        <taxon>Negativicutes</taxon>
        <taxon>Acetonemataceae</taxon>
        <taxon>Anaerosporomusa</taxon>
    </lineage>
</organism>
<dbReference type="GO" id="GO:0003677">
    <property type="term" value="F:DNA binding"/>
    <property type="evidence" value="ECO:0007669"/>
    <property type="project" value="UniProtKB-KW"/>
</dbReference>
<sequence>MVPIALNYTSGVPIYVQIKEAYRNAVLAGAFPQGTQLPTVRQLAVQLKINANTVSRAYAELEREGVLSRHQGKGTFVTLSKDIDYDKLKTLEQRVKELLEEAHRLGFTRDDIFAIIDSLVPRDVKECNDEKSSI</sequence>
<dbReference type="EMBL" id="LSGP01000013">
    <property type="protein sequence ID" value="KYZ77405.1"/>
    <property type="molecule type" value="Genomic_DNA"/>
</dbReference>
<evidence type="ECO:0000313" key="6">
    <source>
        <dbReference type="EMBL" id="KYZ77405.1"/>
    </source>
</evidence>
<evidence type="ECO:0000256" key="4">
    <source>
        <dbReference type="SAM" id="Coils"/>
    </source>
</evidence>
<dbReference type="Pfam" id="PF00392">
    <property type="entry name" value="GntR"/>
    <property type="match status" value="1"/>
</dbReference>
<name>A0A154BU63_ANASB</name>
<dbReference type="InterPro" id="IPR000524">
    <property type="entry name" value="Tscrpt_reg_HTH_GntR"/>
</dbReference>
<dbReference type="SMART" id="SM00345">
    <property type="entry name" value="HTH_GNTR"/>
    <property type="match status" value="1"/>
</dbReference>
<evidence type="ECO:0000259" key="5">
    <source>
        <dbReference type="PROSITE" id="PS50949"/>
    </source>
</evidence>
<accession>A0A154BU63</accession>
<dbReference type="PANTHER" id="PTHR38445:SF7">
    <property type="entry name" value="GNTR-FAMILY TRANSCRIPTIONAL REGULATOR"/>
    <property type="match status" value="1"/>
</dbReference>
<dbReference type="PANTHER" id="PTHR38445">
    <property type="entry name" value="HTH-TYPE TRANSCRIPTIONAL REPRESSOR YTRA"/>
    <property type="match status" value="1"/>
</dbReference>
<reference evidence="6 7" key="1">
    <citation type="submission" date="2016-02" db="EMBL/GenBank/DDBJ databases">
        <title>Anaerosporomusa subterraneum gen. nov., sp. nov., a spore-forming obligate anaerobe isolated from saprolite.</title>
        <authorList>
            <person name="Choi J.K."/>
            <person name="Shah M."/>
            <person name="Yee N."/>
        </authorList>
    </citation>
    <scope>NUCLEOTIDE SEQUENCE [LARGE SCALE GENOMIC DNA]</scope>
    <source>
        <strain evidence="6 7">RU4</strain>
    </source>
</reference>
<dbReference type="InterPro" id="IPR036388">
    <property type="entry name" value="WH-like_DNA-bd_sf"/>
</dbReference>
<proteinExistence type="predicted"/>
<dbReference type="InterPro" id="IPR036390">
    <property type="entry name" value="WH_DNA-bd_sf"/>
</dbReference>
<keyword evidence="7" id="KW-1185">Reference proteome</keyword>
<evidence type="ECO:0000256" key="1">
    <source>
        <dbReference type="ARBA" id="ARBA00023015"/>
    </source>
</evidence>
<feature type="coiled-coil region" evidence="4">
    <location>
        <begin position="44"/>
        <end position="108"/>
    </location>
</feature>
<dbReference type="GO" id="GO:0003700">
    <property type="term" value="F:DNA-binding transcription factor activity"/>
    <property type="evidence" value="ECO:0007669"/>
    <property type="project" value="InterPro"/>
</dbReference>
<gene>
    <name evidence="6" type="ORF">AXX12_04630</name>
</gene>
<dbReference type="OrthoDB" id="163333at2"/>
<keyword evidence="1" id="KW-0805">Transcription regulation</keyword>
<feature type="domain" description="HTH gntR-type" evidence="5">
    <location>
        <begin position="12"/>
        <end position="80"/>
    </location>
</feature>
<dbReference type="STRING" id="1794912.AXX12_04630"/>
<dbReference type="PROSITE" id="PS50949">
    <property type="entry name" value="HTH_GNTR"/>
    <property type="match status" value="1"/>
</dbReference>
<comment type="caution">
    <text evidence="6">The sequence shown here is derived from an EMBL/GenBank/DDBJ whole genome shotgun (WGS) entry which is preliminary data.</text>
</comment>
<dbReference type="Proteomes" id="UP000076268">
    <property type="component" value="Unassembled WGS sequence"/>
</dbReference>
<keyword evidence="2" id="KW-0238">DNA-binding</keyword>
<keyword evidence="4" id="KW-0175">Coiled coil</keyword>
<keyword evidence="3" id="KW-0804">Transcription</keyword>
<evidence type="ECO:0000256" key="2">
    <source>
        <dbReference type="ARBA" id="ARBA00023125"/>
    </source>
</evidence>
<dbReference type="AlphaFoldDB" id="A0A154BU63"/>
<dbReference type="Gene3D" id="1.10.10.10">
    <property type="entry name" value="Winged helix-like DNA-binding domain superfamily/Winged helix DNA-binding domain"/>
    <property type="match status" value="1"/>
</dbReference>
<dbReference type="RefSeq" id="WP_066239684.1">
    <property type="nucleotide sequence ID" value="NZ_LSGP01000013.1"/>
</dbReference>